<sequence>SSSLHSEEIRRLQQQNSTLRVVVAEMRKEMENLSQHMPIAQNQTTNPELSTA</sequence>
<feature type="non-terminal residue" evidence="2">
    <location>
        <position position="52"/>
    </location>
</feature>
<accession>A0ABD0Q371</accession>
<dbReference type="EMBL" id="JAMKFB020000012">
    <property type="protein sequence ID" value="KAL0179251.1"/>
    <property type="molecule type" value="Genomic_DNA"/>
</dbReference>
<name>A0ABD0Q371_CIRMR</name>
<dbReference type="AlphaFoldDB" id="A0ABD0Q371"/>
<gene>
    <name evidence="2" type="ORF">M9458_024693</name>
</gene>
<feature type="region of interest" description="Disordered" evidence="1">
    <location>
        <begin position="32"/>
        <end position="52"/>
    </location>
</feature>
<organism evidence="2 3">
    <name type="scientific">Cirrhinus mrigala</name>
    <name type="common">Mrigala</name>
    <dbReference type="NCBI Taxonomy" id="683832"/>
    <lineage>
        <taxon>Eukaryota</taxon>
        <taxon>Metazoa</taxon>
        <taxon>Chordata</taxon>
        <taxon>Craniata</taxon>
        <taxon>Vertebrata</taxon>
        <taxon>Euteleostomi</taxon>
        <taxon>Actinopterygii</taxon>
        <taxon>Neopterygii</taxon>
        <taxon>Teleostei</taxon>
        <taxon>Ostariophysi</taxon>
        <taxon>Cypriniformes</taxon>
        <taxon>Cyprinidae</taxon>
        <taxon>Labeoninae</taxon>
        <taxon>Labeonini</taxon>
        <taxon>Cirrhinus</taxon>
    </lineage>
</organism>
<evidence type="ECO:0000313" key="2">
    <source>
        <dbReference type="EMBL" id="KAL0179251.1"/>
    </source>
</evidence>
<reference evidence="2 3" key="1">
    <citation type="submission" date="2024-05" db="EMBL/GenBank/DDBJ databases">
        <title>Genome sequencing and assembly of Indian major carp, Cirrhinus mrigala (Hamilton, 1822).</title>
        <authorList>
            <person name="Mohindra V."/>
            <person name="Chowdhury L.M."/>
            <person name="Lal K."/>
            <person name="Jena J.K."/>
        </authorList>
    </citation>
    <scope>NUCLEOTIDE SEQUENCE [LARGE SCALE GENOMIC DNA]</scope>
    <source>
        <strain evidence="2">CM1030</strain>
        <tissue evidence="2">Blood</tissue>
    </source>
</reference>
<protein>
    <recommendedName>
        <fullName evidence="4">Dystrobrevin alpha</fullName>
    </recommendedName>
</protein>
<evidence type="ECO:0008006" key="4">
    <source>
        <dbReference type="Google" id="ProtNLM"/>
    </source>
</evidence>
<evidence type="ECO:0000313" key="3">
    <source>
        <dbReference type="Proteomes" id="UP001529510"/>
    </source>
</evidence>
<keyword evidence="3" id="KW-1185">Reference proteome</keyword>
<evidence type="ECO:0000256" key="1">
    <source>
        <dbReference type="SAM" id="MobiDB-lite"/>
    </source>
</evidence>
<dbReference type="Proteomes" id="UP001529510">
    <property type="component" value="Unassembled WGS sequence"/>
</dbReference>
<feature type="non-terminal residue" evidence="2">
    <location>
        <position position="1"/>
    </location>
</feature>
<comment type="caution">
    <text evidence="2">The sequence shown here is derived from an EMBL/GenBank/DDBJ whole genome shotgun (WGS) entry which is preliminary data.</text>
</comment>
<proteinExistence type="predicted"/>